<dbReference type="EMBL" id="VZTC01010142">
    <property type="protein sequence ID" value="NXB54790.1"/>
    <property type="molecule type" value="Genomic_DNA"/>
</dbReference>
<keyword evidence="1" id="KW-0433">Leucine-rich repeat</keyword>
<dbReference type="Gene3D" id="3.80.10.10">
    <property type="entry name" value="Ribonuclease Inhibitor"/>
    <property type="match status" value="1"/>
</dbReference>
<comment type="caution">
    <text evidence="3">The sequence shown here is derived from an EMBL/GenBank/DDBJ whole genome shotgun (WGS) entry which is preliminary data.</text>
</comment>
<feature type="non-terminal residue" evidence="3">
    <location>
        <position position="189"/>
    </location>
</feature>
<reference evidence="3 4" key="1">
    <citation type="submission" date="2019-09" db="EMBL/GenBank/DDBJ databases">
        <title>Bird 10,000 Genomes (B10K) Project - Family phase.</title>
        <authorList>
            <person name="Zhang G."/>
        </authorList>
    </citation>
    <scope>NUCLEOTIDE SEQUENCE [LARGE SCALE GENOMIC DNA]</scope>
    <source>
        <strain evidence="3">B10K-DU-002-02</strain>
        <tissue evidence="3">Muscle</tissue>
    </source>
</reference>
<dbReference type="InterPro" id="IPR050541">
    <property type="entry name" value="LRR_TM_domain-containing"/>
</dbReference>
<dbReference type="SMART" id="SM00369">
    <property type="entry name" value="LRR_TYP"/>
    <property type="match status" value="6"/>
</dbReference>
<dbReference type="PANTHER" id="PTHR24369">
    <property type="entry name" value="ANTIGEN BSP, PUTATIVE-RELATED"/>
    <property type="match status" value="1"/>
</dbReference>
<dbReference type="InterPro" id="IPR003591">
    <property type="entry name" value="Leu-rich_rpt_typical-subtyp"/>
</dbReference>
<dbReference type="GO" id="GO:0005886">
    <property type="term" value="C:plasma membrane"/>
    <property type="evidence" value="ECO:0007669"/>
    <property type="project" value="TreeGrafter"/>
</dbReference>
<evidence type="ECO:0000313" key="3">
    <source>
        <dbReference type="EMBL" id="NXB54790.1"/>
    </source>
</evidence>
<dbReference type="InterPro" id="IPR032675">
    <property type="entry name" value="LRR_dom_sf"/>
</dbReference>
<name>A0A7K8EU43_LEURO</name>
<dbReference type="SUPFAM" id="SSF52058">
    <property type="entry name" value="L domain-like"/>
    <property type="match status" value="1"/>
</dbReference>
<sequence length="189" mass="21749">AAPPRIPPDVQRINLGYNSLRKLSPTDFAGLEKLELLMLHSNEISTIPGKVFSDLHSLQVLKMSYNKVRVLQQDVFYGLSSLVRLHMDHNHIEFVNPNVFYGLTSLRLVHLDGNLLQQLHPDTFVTLHYNQIFRISFLKHISLSDNVLTSLPREMFSYMSELESIYLHGNPWSCDCSLQGFAEWAQDRP</sequence>
<dbReference type="InterPro" id="IPR001611">
    <property type="entry name" value="Leu-rich_rpt"/>
</dbReference>
<evidence type="ECO:0000256" key="1">
    <source>
        <dbReference type="ARBA" id="ARBA00022614"/>
    </source>
</evidence>
<accession>A0A7K8EU43</accession>
<gene>
    <name evidence="3" type="primary">Igsf10_0</name>
    <name evidence="3" type="ORF">LEUROT_R13412</name>
</gene>
<proteinExistence type="predicted"/>
<keyword evidence="2" id="KW-0677">Repeat</keyword>
<feature type="non-terminal residue" evidence="3">
    <location>
        <position position="1"/>
    </location>
</feature>
<dbReference type="Proteomes" id="UP000522331">
    <property type="component" value="Unassembled WGS sequence"/>
</dbReference>
<evidence type="ECO:0000313" key="4">
    <source>
        <dbReference type="Proteomes" id="UP000522331"/>
    </source>
</evidence>
<evidence type="ECO:0000256" key="2">
    <source>
        <dbReference type="ARBA" id="ARBA00022737"/>
    </source>
</evidence>
<organism evidence="3 4">
    <name type="scientific">Leucopsar rothschildi</name>
    <name type="common">Bali myna</name>
    <name type="synonym">Rothschild's mynah</name>
    <dbReference type="NCBI Taxonomy" id="127929"/>
    <lineage>
        <taxon>Eukaryota</taxon>
        <taxon>Metazoa</taxon>
        <taxon>Chordata</taxon>
        <taxon>Craniata</taxon>
        <taxon>Vertebrata</taxon>
        <taxon>Euteleostomi</taxon>
        <taxon>Archelosauria</taxon>
        <taxon>Archosauria</taxon>
        <taxon>Dinosauria</taxon>
        <taxon>Saurischia</taxon>
        <taxon>Theropoda</taxon>
        <taxon>Coelurosauria</taxon>
        <taxon>Aves</taxon>
        <taxon>Neognathae</taxon>
        <taxon>Neoaves</taxon>
        <taxon>Telluraves</taxon>
        <taxon>Australaves</taxon>
        <taxon>Passeriformes</taxon>
        <taxon>Sturnidae</taxon>
        <taxon>Leucopsar</taxon>
    </lineage>
</organism>
<protein>
    <submittedName>
        <fullName evidence="3">IGS10 protein</fullName>
    </submittedName>
</protein>
<dbReference type="PANTHER" id="PTHR24369:SF163">
    <property type="entry name" value="MATRIX-REMODELING-ASSOCIATED PROTEIN 5"/>
    <property type="match status" value="1"/>
</dbReference>
<dbReference type="Pfam" id="PF13855">
    <property type="entry name" value="LRR_8"/>
    <property type="match status" value="2"/>
</dbReference>
<dbReference type="AlphaFoldDB" id="A0A7K8EU43"/>
<keyword evidence="4" id="KW-1185">Reference proteome</keyword>